<protein>
    <submittedName>
        <fullName evidence="1">Uncharacterized protein</fullName>
    </submittedName>
</protein>
<reference evidence="1 2" key="1">
    <citation type="submission" date="2019-05" db="EMBL/GenBank/DDBJ databases">
        <title>Verrucobacter flavum gen. nov., sp. nov. a new member of the family Verrucomicrobiaceae.</title>
        <authorList>
            <person name="Szuroczki S."/>
            <person name="Abbaszade G."/>
            <person name="Szabo A."/>
            <person name="Felfoldi T."/>
            <person name="Schumann P."/>
            <person name="Boka K."/>
            <person name="Keki Z."/>
            <person name="Toumi M."/>
            <person name="Toth E."/>
        </authorList>
    </citation>
    <scope>NUCLEOTIDE SEQUENCE [LARGE SCALE GENOMIC DNA]</scope>
    <source>
        <strain evidence="1 2">MG-N-17</strain>
    </source>
</reference>
<evidence type="ECO:0000313" key="2">
    <source>
        <dbReference type="Proteomes" id="UP000306196"/>
    </source>
</evidence>
<sequence>MAYDMTVKPLGRLGNRIALLLTGIWMAERYQGRVQVGQLVAGHPLIANVPAVFDFNTNQRPLQSMKVEWQKFPGYQRPWPPEGDAGRIMQTYVVPHLTMPSFAAEEFVLNIRSGDIFTNPSFFKQGWSGVAGKYFCPPPLSYYAGIIEREQPKRIVVVSSDHSNPVIPALLKRYPEAEFFHQGVEADFGKVASARTLVMSYSSFTESAFLASRQVERCYSMFIGHMLRDDVQRIEYQDKAFVEKPWDSPAERDDDLLNWKFKGEFIEYPAGRDGETKSSTGMS</sequence>
<dbReference type="EMBL" id="VAUV01000010">
    <property type="protein sequence ID" value="TLD70000.1"/>
    <property type="molecule type" value="Genomic_DNA"/>
</dbReference>
<dbReference type="Proteomes" id="UP000306196">
    <property type="component" value="Unassembled WGS sequence"/>
</dbReference>
<name>A0A5R8KCG7_9BACT</name>
<comment type="caution">
    <text evidence="1">The sequence shown here is derived from an EMBL/GenBank/DDBJ whole genome shotgun (WGS) entry which is preliminary data.</text>
</comment>
<proteinExistence type="predicted"/>
<organism evidence="1 2">
    <name type="scientific">Phragmitibacter flavus</name>
    <dbReference type="NCBI Taxonomy" id="2576071"/>
    <lineage>
        <taxon>Bacteria</taxon>
        <taxon>Pseudomonadati</taxon>
        <taxon>Verrucomicrobiota</taxon>
        <taxon>Verrucomicrobiia</taxon>
        <taxon>Verrucomicrobiales</taxon>
        <taxon>Verrucomicrobiaceae</taxon>
        <taxon>Phragmitibacter</taxon>
    </lineage>
</organism>
<dbReference type="OrthoDB" id="7970391at2"/>
<dbReference type="AlphaFoldDB" id="A0A5R8KCG7"/>
<keyword evidence="2" id="KW-1185">Reference proteome</keyword>
<accession>A0A5R8KCG7</accession>
<gene>
    <name evidence="1" type="ORF">FEM03_14815</name>
</gene>
<dbReference type="RefSeq" id="WP_138087056.1">
    <property type="nucleotide sequence ID" value="NZ_VAUV01000010.1"/>
</dbReference>
<evidence type="ECO:0000313" key="1">
    <source>
        <dbReference type="EMBL" id="TLD70000.1"/>
    </source>
</evidence>